<evidence type="ECO:0000313" key="1">
    <source>
        <dbReference type="EMBL" id="THV43580.1"/>
    </source>
</evidence>
<dbReference type="InterPro" id="IPR024747">
    <property type="entry name" value="Pyridox_Oxase-rel"/>
</dbReference>
<reference evidence="2" key="1">
    <citation type="submission" date="2019-04" db="EMBL/GenBank/DDBJ databases">
        <title>Nocardioides xinjiangensis sp. nov.</title>
        <authorList>
            <person name="Liu S."/>
        </authorList>
    </citation>
    <scope>NUCLEOTIDE SEQUENCE [LARGE SCALE GENOMIC DNA]</scope>
    <source>
        <strain evidence="2">18</strain>
    </source>
</reference>
<dbReference type="SUPFAM" id="SSF50475">
    <property type="entry name" value="FMN-binding split barrel"/>
    <property type="match status" value="1"/>
</dbReference>
<dbReference type="Proteomes" id="UP000308760">
    <property type="component" value="Unassembled WGS sequence"/>
</dbReference>
<comment type="caution">
    <text evidence="1">The sequence shown here is derived from an EMBL/GenBank/DDBJ whole genome shotgun (WGS) entry which is preliminary data.</text>
</comment>
<proteinExistence type="predicted"/>
<protein>
    <submittedName>
        <fullName evidence="1">Pyridoxamine 5'-phosphate oxidase family protein</fullName>
    </submittedName>
</protein>
<dbReference type="RefSeq" id="WP_136532578.1">
    <property type="nucleotide sequence ID" value="NZ_STGY01000001.1"/>
</dbReference>
<organism evidence="1 2">
    <name type="scientific">Glycomyces buryatensis</name>
    <dbReference type="NCBI Taxonomy" id="2570927"/>
    <lineage>
        <taxon>Bacteria</taxon>
        <taxon>Bacillati</taxon>
        <taxon>Actinomycetota</taxon>
        <taxon>Actinomycetes</taxon>
        <taxon>Glycomycetales</taxon>
        <taxon>Glycomycetaceae</taxon>
        <taxon>Glycomyces</taxon>
    </lineage>
</organism>
<gene>
    <name evidence="1" type="ORF">FAB82_00545</name>
</gene>
<name>A0A4S8QGQ9_9ACTN</name>
<dbReference type="PANTHER" id="PTHR34071:SF2">
    <property type="entry name" value="FLAVIN-NUCLEOTIDE-BINDING PROTEIN"/>
    <property type="match status" value="1"/>
</dbReference>
<dbReference type="AlphaFoldDB" id="A0A4S8QGQ9"/>
<evidence type="ECO:0000313" key="2">
    <source>
        <dbReference type="Proteomes" id="UP000308760"/>
    </source>
</evidence>
<keyword evidence="2" id="KW-1185">Reference proteome</keyword>
<accession>A0A4S8QGQ9</accession>
<dbReference type="PANTHER" id="PTHR34071">
    <property type="entry name" value="5-NITROIMIDAZOLE ANTIBIOTICS RESISTANCE PROTEIN, NIMA-FAMILY-RELATED PROTEIN-RELATED"/>
    <property type="match status" value="1"/>
</dbReference>
<reference evidence="1 2" key="2">
    <citation type="submission" date="2019-05" db="EMBL/GenBank/DDBJ databases">
        <title>Glycomyces buryatensis sp. nov.</title>
        <authorList>
            <person name="Nikitina E."/>
        </authorList>
    </citation>
    <scope>NUCLEOTIDE SEQUENCE [LARGE SCALE GENOMIC DNA]</scope>
    <source>
        <strain evidence="1 2">18</strain>
    </source>
</reference>
<sequence>MAAIFTQTDRTTPMRSKEKIDYTKAPAYQVLDEALFCDVAFVGRDGAPRVLPTFPVRVGNTVYFHGSTGSSLGLGAAGDGLPVCLTATIVDGLVFSKSWFHHSMNYRSVVVHGEARVVTDEDERWNAMRALIERMSLGRSERSREPSAKELSAVAIMVLSLEEVSVKARSGPPVEEPDDEPITHFNNGVAEVKTVITGRL</sequence>
<dbReference type="InterPro" id="IPR012349">
    <property type="entry name" value="Split_barrel_FMN-bd"/>
</dbReference>
<dbReference type="OrthoDB" id="116031at2"/>
<dbReference type="Pfam" id="PF12900">
    <property type="entry name" value="Pyridox_ox_2"/>
    <property type="match status" value="1"/>
</dbReference>
<dbReference type="EMBL" id="STGY01000001">
    <property type="protein sequence ID" value="THV43580.1"/>
    <property type="molecule type" value="Genomic_DNA"/>
</dbReference>
<dbReference type="Gene3D" id="2.30.110.10">
    <property type="entry name" value="Electron Transport, Fmn-binding Protein, Chain A"/>
    <property type="match status" value="1"/>
</dbReference>